<dbReference type="RefSeq" id="WP_408166442.1">
    <property type="nucleotide sequence ID" value="NZ_JAQQFR010000003.1"/>
</dbReference>
<dbReference type="InterPro" id="IPR052755">
    <property type="entry name" value="Lysozyme_Inhibitor_LprI"/>
</dbReference>
<proteinExistence type="predicted"/>
<evidence type="ECO:0000313" key="1">
    <source>
        <dbReference type="EMBL" id="MFL9877894.1"/>
    </source>
</evidence>
<reference evidence="1 2" key="1">
    <citation type="journal article" date="2024" name="Chem. Sci.">
        <title>Discovery of megapolipeptins by genome mining of a Burkholderiales bacteria collection.</title>
        <authorList>
            <person name="Paulo B.S."/>
            <person name="Recchia M.J.J."/>
            <person name="Lee S."/>
            <person name="Fergusson C.H."/>
            <person name="Romanowski S.B."/>
            <person name="Hernandez A."/>
            <person name="Krull N."/>
            <person name="Liu D.Y."/>
            <person name="Cavanagh H."/>
            <person name="Bos A."/>
            <person name="Gray C.A."/>
            <person name="Murphy B.T."/>
            <person name="Linington R.G."/>
            <person name="Eustaquio A.S."/>
        </authorList>
    </citation>
    <scope>NUCLEOTIDE SEQUENCE [LARGE SCALE GENOMIC DNA]</scope>
    <source>
        <strain evidence="1 2">RL21-008-BIB-B</strain>
    </source>
</reference>
<accession>A0ABW8Z4C7</accession>
<protein>
    <recommendedName>
        <fullName evidence="3">Lipoprotein</fullName>
    </recommendedName>
</protein>
<sequence length="305" mass="33477">MSQIQRLFASAIAPLSPDDTRHRIVFSASDWKRRLLLATLLASGVVTSAFGASFNCSKAGSATEKIICGDAELSRLDDQLGKTYKHAKAKAADRREFAARSDGFWRWREKNCQTRECLLDWYRQRQIALDAELAGISVASTVLQSLPVPASGAVTTIPAQAVTPEQMQAAMAQVQKLIAEPARGNHLFLVSAASQSAPAVPLKPHYLSGADGEYVYEDLNEATALDARPQVMVRYRGKVHGEYTLEVQKKAGRVRYTCDSDCAYIKQLMLPGYGLHDLDMVKNDHASLASIMMRDAMNGLLVESE</sequence>
<dbReference type="EMBL" id="JAQQFR010000003">
    <property type="protein sequence ID" value="MFL9877894.1"/>
    <property type="molecule type" value="Genomic_DNA"/>
</dbReference>
<evidence type="ECO:0000313" key="2">
    <source>
        <dbReference type="Proteomes" id="UP001629214"/>
    </source>
</evidence>
<dbReference type="PANTHER" id="PTHR37549">
    <property type="entry name" value="LIPOPROTEIN LPRI"/>
    <property type="match status" value="1"/>
</dbReference>
<evidence type="ECO:0008006" key="3">
    <source>
        <dbReference type="Google" id="ProtNLM"/>
    </source>
</evidence>
<name>A0ABW8Z4C7_9BURK</name>
<dbReference type="Proteomes" id="UP001629214">
    <property type="component" value="Unassembled WGS sequence"/>
</dbReference>
<gene>
    <name evidence="1" type="ORF">PQR63_05875</name>
</gene>
<keyword evidence="2" id="KW-1185">Reference proteome</keyword>
<dbReference type="PANTHER" id="PTHR37549:SF1">
    <property type="entry name" value="LIPOPROTEIN LPRI"/>
    <property type="match status" value="1"/>
</dbReference>
<comment type="caution">
    <text evidence="1">The sequence shown here is derived from an EMBL/GenBank/DDBJ whole genome shotgun (WGS) entry which is preliminary data.</text>
</comment>
<organism evidence="1 2">
    <name type="scientific">Herbaspirillum rhizosphaerae</name>
    <dbReference type="NCBI Taxonomy" id="346179"/>
    <lineage>
        <taxon>Bacteria</taxon>
        <taxon>Pseudomonadati</taxon>
        <taxon>Pseudomonadota</taxon>
        <taxon>Betaproteobacteria</taxon>
        <taxon>Burkholderiales</taxon>
        <taxon>Oxalobacteraceae</taxon>
        <taxon>Herbaspirillum</taxon>
    </lineage>
</organism>